<dbReference type="SMART" id="SM00344">
    <property type="entry name" value="HTH_ASNC"/>
    <property type="match status" value="1"/>
</dbReference>
<dbReference type="RefSeq" id="WP_120190753.1">
    <property type="nucleotide sequence ID" value="NZ_MCHY01000010.1"/>
</dbReference>
<dbReference type="EMBL" id="MCHY01000010">
    <property type="protein sequence ID" value="RKD22076.1"/>
    <property type="molecule type" value="Genomic_DNA"/>
</dbReference>
<dbReference type="PANTHER" id="PTHR43413:SF7">
    <property type="entry name" value="HTH-TYPE TRANSCRIPTIONAL REGULATOR PTR2"/>
    <property type="match status" value="1"/>
</dbReference>
<organism evidence="2 3">
    <name type="scientific">Ammoniphilus oxalaticus</name>
    <dbReference type="NCBI Taxonomy" id="66863"/>
    <lineage>
        <taxon>Bacteria</taxon>
        <taxon>Bacillati</taxon>
        <taxon>Bacillota</taxon>
        <taxon>Bacilli</taxon>
        <taxon>Bacillales</taxon>
        <taxon>Paenibacillaceae</taxon>
        <taxon>Aneurinibacillus group</taxon>
        <taxon>Ammoniphilus</taxon>
    </lineage>
</organism>
<dbReference type="InterPro" id="IPR050684">
    <property type="entry name" value="HTH-Siroheme_Decarb"/>
</dbReference>
<feature type="domain" description="Transcription regulator AsnC/Lrp ligand binding" evidence="1">
    <location>
        <begin position="70"/>
        <end position="144"/>
    </location>
</feature>
<dbReference type="AlphaFoldDB" id="A0A419SF56"/>
<dbReference type="PANTHER" id="PTHR43413">
    <property type="entry name" value="TRANSCRIPTIONAL REGULATOR, ASNC FAMILY"/>
    <property type="match status" value="1"/>
</dbReference>
<dbReference type="Gene3D" id="1.10.10.10">
    <property type="entry name" value="Winged helix-like DNA-binding domain superfamily/Winged helix DNA-binding domain"/>
    <property type="match status" value="1"/>
</dbReference>
<proteinExistence type="predicted"/>
<dbReference type="SUPFAM" id="SSF54909">
    <property type="entry name" value="Dimeric alpha+beta barrel"/>
    <property type="match status" value="1"/>
</dbReference>
<evidence type="ECO:0000313" key="2">
    <source>
        <dbReference type="EMBL" id="RKD22076.1"/>
    </source>
</evidence>
<name>A0A419SF56_9BACL</name>
<protein>
    <submittedName>
        <fullName evidence="2">AsnC family transcriptional regulator</fullName>
    </submittedName>
</protein>
<evidence type="ECO:0000313" key="3">
    <source>
        <dbReference type="Proteomes" id="UP000284219"/>
    </source>
</evidence>
<dbReference type="Proteomes" id="UP000284219">
    <property type="component" value="Unassembled WGS sequence"/>
</dbReference>
<dbReference type="InterPro" id="IPR019887">
    <property type="entry name" value="Tscrpt_reg_AsnC/Lrp_C"/>
</dbReference>
<reference evidence="2 3" key="1">
    <citation type="submission" date="2016-08" db="EMBL/GenBank/DDBJ databases">
        <title>Novel Firmicute Genomes.</title>
        <authorList>
            <person name="Poppleton D.I."/>
            <person name="Gribaldo S."/>
        </authorList>
    </citation>
    <scope>NUCLEOTIDE SEQUENCE [LARGE SCALE GENOMIC DNA]</scope>
    <source>
        <strain evidence="2 3">RAOx-1</strain>
    </source>
</reference>
<dbReference type="InterPro" id="IPR036390">
    <property type="entry name" value="WH_DNA-bd_sf"/>
</dbReference>
<dbReference type="Pfam" id="PF01037">
    <property type="entry name" value="AsnC_trans_reg"/>
    <property type="match status" value="1"/>
</dbReference>
<sequence length="165" mass="18978">MKKEKLIELLCLLEQDGRQTNERLATLLNVTVEEVVEAIAYLEKEQIILRYPALINWDKIQGDEQVTAMIEVKVTPQRDRGFDEIAERIYRFPEVNALYLMSGSYDLSVIIEGKSMREVALFVAQKLSTLDPVISTATHFILKTYKHDGVIYEKGDDDRRMVVSP</sequence>
<evidence type="ECO:0000259" key="1">
    <source>
        <dbReference type="Pfam" id="PF01037"/>
    </source>
</evidence>
<dbReference type="Gene3D" id="3.30.70.920">
    <property type="match status" value="1"/>
</dbReference>
<keyword evidence="3" id="KW-1185">Reference proteome</keyword>
<gene>
    <name evidence="2" type="ORF">BEP19_13480</name>
</gene>
<dbReference type="OrthoDB" id="66249at2"/>
<dbReference type="InterPro" id="IPR011008">
    <property type="entry name" value="Dimeric_a/b-barrel"/>
</dbReference>
<dbReference type="InterPro" id="IPR036388">
    <property type="entry name" value="WH-like_DNA-bd_sf"/>
</dbReference>
<dbReference type="SUPFAM" id="SSF46785">
    <property type="entry name" value="Winged helix' DNA-binding domain"/>
    <property type="match status" value="1"/>
</dbReference>
<comment type="caution">
    <text evidence="2">The sequence shown here is derived from an EMBL/GenBank/DDBJ whole genome shotgun (WGS) entry which is preliminary data.</text>
</comment>
<accession>A0A419SF56</accession>
<dbReference type="InterPro" id="IPR019888">
    <property type="entry name" value="Tscrpt_reg_AsnC-like"/>
</dbReference>